<reference evidence="2" key="1">
    <citation type="submission" date="2016-11" db="UniProtKB">
        <authorList>
            <consortium name="WormBaseParasite"/>
        </authorList>
    </citation>
    <scope>IDENTIFICATION</scope>
</reference>
<organism evidence="1 2">
    <name type="scientific">Steinernema glaseri</name>
    <dbReference type="NCBI Taxonomy" id="37863"/>
    <lineage>
        <taxon>Eukaryota</taxon>
        <taxon>Metazoa</taxon>
        <taxon>Ecdysozoa</taxon>
        <taxon>Nematoda</taxon>
        <taxon>Chromadorea</taxon>
        <taxon>Rhabditida</taxon>
        <taxon>Tylenchina</taxon>
        <taxon>Panagrolaimomorpha</taxon>
        <taxon>Strongyloidoidea</taxon>
        <taxon>Steinernematidae</taxon>
        <taxon>Steinernema</taxon>
    </lineage>
</organism>
<evidence type="ECO:0000313" key="2">
    <source>
        <dbReference type="WBParaSite" id="L893_g30776.t1"/>
    </source>
</evidence>
<keyword evidence="1" id="KW-1185">Reference proteome</keyword>
<evidence type="ECO:0000313" key="1">
    <source>
        <dbReference type="Proteomes" id="UP000095287"/>
    </source>
</evidence>
<proteinExistence type="predicted"/>
<name>A0A1I7ZX39_9BILA</name>
<dbReference type="Proteomes" id="UP000095287">
    <property type="component" value="Unplaced"/>
</dbReference>
<sequence length="68" mass="7464">MKHARRSVSDADIVRYESFSKTLQQQRGLAQSKFKFPDQAAQVASIPTIGDNKVIVPPAAGDEDDLYG</sequence>
<accession>A0A1I7ZX39</accession>
<protein>
    <submittedName>
        <fullName evidence="2">Histone-fold-containing protein</fullName>
    </submittedName>
</protein>
<dbReference type="AlphaFoldDB" id="A0A1I7ZX39"/>
<dbReference type="WBParaSite" id="L893_g30776.t1">
    <property type="protein sequence ID" value="L893_g30776.t1"/>
    <property type="gene ID" value="L893_g30776"/>
</dbReference>